<accession>A0A4D7B2K8</accession>
<dbReference type="Pfam" id="PF06226">
    <property type="entry name" value="DUF1007"/>
    <property type="match status" value="1"/>
</dbReference>
<dbReference type="OrthoDB" id="1679673at2"/>
<dbReference type="KEGG" id="pstg:E8M01_08690"/>
<evidence type="ECO:0000313" key="1">
    <source>
        <dbReference type="EMBL" id="QCI64310.1"/>
    </source>
</evidence>
<evidence type="ECO:0000313" key="2">
    <source>
        <dbReference type="Proteomes" id="UP000298781"/>
    </source>
</evidence>
<name>A0A4D7B2K8_9HYPH</name>
<sequence>MAFSSSPKDLAVPRFRLPLVIGVFAACWVAQPAMAHPHVQVQTETRMVFDAQGQTVAVEQIWTFDEMYSSFAIQGLDTNRDGTYSREELAELTKINIENLGEQKYFTVLRHERRFVSFGAVRDAWSEVRGGKLTLHFTVPVATPFRPGGKPLVVEVYDPEYFVAFEPADGEPMRLVDAPQGCKLDYTPPRSAGAAANLSESFFQSLNASANFGQQFAGRYTVNCP</sequence>
<dbReference type="InterPro" id="IPR010412">
    <property type="entry name" value="DUF1007"/>
</dbReference>
<gene>
    <name evidence="1" type="ORF">E8M01_08690</name>
</gene>
<reference evidence="1 2" key="1">
    <citation type="submission" date="2019-04" db="EMBL/GenBank/DDBJ databases">
        <title>Phreatobacter aquaticus sp. nov.</title>
        <authorList>
            <person name="Choi A."/>
        </authorList>
    </citation>
    <scope>NUCLEOTIDE SEQUENCE [LARGE SCALE GENOMIC DNA]</scope>
    <source>
        <strain evidence="1 2">KCTC 52518</strain>
    </source>
</reference>
<dbReference type="Proteomes" id="UP000298781">
    <property type="component" value="Chromosome"/>
</dbReference>
<organism evidence="1 2">
    <name type="scientific">Phreatobacter stygius</name>
    <dbReference type="NCBI Taxonomy" id="1940610"/>
    <lineage>
        <taxon>Bacteria</taxon>
        <taxon>Pseudomonadati</taxon>
        <taxon>Pseudomonadota</taxon>
        <taxon>Alphaproteobacteria</taxon>
        <taxon>Hyphomicrobiales</taxon>
        <taxon>Phreatobacteraceae</taxon>
        <taxon>Phreatobacter</taxon>
    </lineage>
</organism>
<protein>
    <submittedName>
        <fullName evidence="1">DUF1007 family protein</fullName>
    </submittedName>
</protein>
<dbReference type="EMBL" id="CP039690">
    <property type="protein sequence ID" value="QCI64310.1"/>
    <property type="molecule type" value="Genomic_DNA"/>
</dbReference>
<proteinExistence type="predicted"/>
<keyword evidence="2" id="KW-1185">Reference proteome</keyword>
<dbReference type="AlphaFoldDB" id="A0A4D7B2K8"/>